<dbReference type="CDD" id="cd01164">
    <property type="entry name" value="FruK_PfkB_like"/>
    <property type="match status" value="1"/>
</dbReference>
<dbReference type="NCBIfam" id="TIGR03828">
    <property type="entry name" value="pfkB"/>
    <property type="match status" value="1"/>
</dbReference>
<dbReference type="GO" id="GO:0005524">
    <property type="term" value="F:ATP binding"/>
    <property type="evidence" value="ECO:0007669"/>
    <property type="project" value="UniProtKB-UniRule"/>
</dbReference>
<dbReference type="OrthoDB" id="9801219at2"/>
<dbReference type="PIRSF" id="PIRSF000535">
    <property type="entry name" value="1PFK/6PFK/LacC"/>
    <property type="match status" value="1"/>
</dbReference>
<keyword evidence="5 7" id="KW-0067">ATP-binding</keyword>
<comment type="caution">
    <text evidence="10">The sequence shown here is derived from an EMBL/GenBank/DDBJ whole genome shotgun (WGS) entry which is preliminary data.</text>
</comment>
<dbReference type="eggNOG" id="COG1105">
    <property type="taxonomic scope" value="Bacteria"/>
</dbReference>
<proteinExistence type="inferred from homology"/>
<organism evidence="10 11">
    <name type="scientific">Rossellomorea vietnamensis</name>
    <dbReference type="NCBI Taxonomy" id="218284"/>
    <lineage>
        <taxon>Bacteria</taxon>
        <taxon>Bacillati</taxon>
        <taxon>Bacillota</taxon>
        <taxon>Bacilli</taxon>
        <taxon>Bacillales</taxon>
        <taxon>Bacillaceae</taxon>
        <taxon>Rossellomorea</taxon>
    </lineage>
</organism>
<dbReference type="Gene3D" id="3.40.1190.20">
    <property type="match status" value="1"/>
</dbReference>
<dbReference type="GO" id="GO:0009024">
    <property type="term" value="F:tagatose-6-phosphate kinase activity"/>
    <property type="evidence" value="ECO:0007669"/>
    <property type="project" value="UniProtKB-EC"/>
</dbReference>
<keyword evidence="7" id="KW-0423">Lactose metabolism</keyword>
<comment type="similarity">
    <text evidence="7">Belongs to the carbohydrate kinase PfkB family. LacC subfamily.</text>
</comment>
<dbReference type="GO" id="GO:0005988">
    <property type="term" value="P:lactose metabolic process"/>
    <property type="evidence" value="ECO:0007669"/>
    <property type="project" value="UniProtKB-KW"/>
</dbReference>
<comment type="function">
    <text evidence="8">Catalyzes the ATP-dependent phosphorylation of fructose-l-phosphate to fructose-l,6-bisphosphate.</text>
</comment>
<sequence>MIYTLTLNPSVDYIMELDSFRKGGLNRSNAESAFPGGKGINVSRVLHKLNVDSVALGFAGGHTGEYIKQFLNQESIRTEFVEVKEASRINVKVKADDETEINGSGPSITEEHIRALLDQISSLTADDMIVLAGSIPGSVPKTFYQEIAAQCRKQGTKVIIDAEKKLIEPVLPLKPFLIKPNHHELGEMFDVEIDSIEKAAHYGKKLKDTGVENVMVSMAEKGALLLTEDDVFYSSVPKGELKSSVGAGDSTVAGFLAGLSRGWSVKDSFRLGTSAGSATAYSIGLCSAEHVERLFEDIQITQI</sequence>
<gene>
    <name evidence="10" type="ORF">AM506_14105</name>
</gene>
<dbReference type="Pfam" id="PF00294">
    <property type="entry name" value="PfkB"/>
    <property type="match status" value="1"/>
</dbReference>
<protein>
    <recommendedName>
        <fullName evidence="7">Tagatose-6-phosphate kinase</fullName>
        <ecNumber evidence="7">2.7.1.144</ecNumber>
    </recommendedName>
</protein>
<dbReference type="GO" id="GO:0016052">
    <property type="term" value="P:carbohydrate catabolic process"/>
    <property type="evidence" value="ECO:0007669"/>
    <property type="project" value="UniProtKB-ARBA"/>
</dbReference>
<dbReference type="AlphaFoldDB" id="A0A0N8GGP4"/>
<dbReference type="NCBIfam" id="TIGR03168">
    <property type="entry name" value="1-PFK"/>
    <property type="match status" value="1"/>
</dbReference>
<comment type="similarity">
    <text evidence="1">Belongs to the carbohydrate kinase pfkB family.</text>
</comment>
<evidence type="ECO:0000256" key="1">
    <source>
        <dbReference type="ARBA" id="ARBA00005380"/>
    </source>
</evidence>
<name>A0A0N8GGP4_9BACI</name>
<dbReference type="InterPro" id="IPR022463">
    <property type="entry name" value="1-PFruKinase"/>
</dbReference>
<evidence type="ECO:0000313" key="11">
    <source>
        <dbReference type="Proteomes" id="UP000050398"/>
    </source>
</evidence>
<dbReference type="SUPFAM" id="SSF53613">
    <property type="entry name" value="Ribokinase-like"/>
    <property type="match status" value="1"/>
</dbReference>
<dbReference type="GO" id="GO:0008662">
    <property type="term" value="F:1-phosphofructokinase activity"/>
    <property type="evidence" value="ECO:0007669"/>
    <property type="project" value="UniProtKB-UniRule"/>
</dbReference>
<evidence type="ECO:0000256" key="6">
    <source>
        <dbReference type="ARBA" id="ARBA00047745"/>
    </source>
</evidence>
<dbReference type="GO" id="GO:0005829">
    <property type="term" value="C:cytosol"/>
    <property type="evidence" value="ECO:0007669"/>
    <property type="project" value="TreeGrafter"/>
</dbReference>
<dbReference type="InterPro" id="IPR029056">
    <property type="entry name" value="Ribokinase-like"/>
</dbReference>
<dbReference type="InterPro" id="IPR017583">
    <property type="entry name" value="Tagatose/fructose_Pkinase"/>
</dbReference>
<evidence type="ECO:0000256" key="2">
    <source>
        <dbReference type="ARBA" id="ARBA00022679"/>
    </source>
</evidence>
<dbReference type="Proteomes" id="UP000050398">
    <property type="component" value="Unassembled WGS sequence"/>
</dbReference>
<dbReference type="GO" id="GO:0044281">
    <property type="term" value="P:small molecule metabolic process"/>
    <property type="evidence" value="ECO:0007669"/>
    <property type="project" value="UniProtKB-ARBA"/>
</dbReference>
<dbReference type="UniPathway" id="UPA00704">
    <property type="reaction ID" value="UER00715"/>
</dbReference>
<keyword evidence="2 7" id="KW-0808">Transferase</keyword>
<dbReference type="EMBL" id="LIXZ01000010">
    <property type="protein sequence ID" value="KPL59066.1"/>
    <property type="molecule type" value="Genomic_DNA"/>
</dbReference>
<dbReference type="GO" id="GO:2001059">
    <property type="term" value="P:D-tagatose 6-phosphate catabolic process"/>
    <property type="evidence" value="ECO:0007669"/>
    <property type="project" value="UniProtKB-UniPathway"/>
</dbReference>
<comment type="catalytic activity">
    <reaction evidence="6 8">
        <text>beta-D-fructose 1-phosphate + ATP = beta-D-fructose 1,6-bisphosphate + ADP + H(+)</text>
        <dbReference type="Rhea" id="RHEA:14213"/>
        <dbReference type="ChEBI" id="CHEBI:15378"/>
        <dbReference type="ChEBI" id="CHEBI:30616"/>
        <dbReference type="ChEBI" id="CHEBI:32966"/>
        <dbReference type="ChEBI" id="CHEBI:138881"/>
        <dbReference type="ChEBI" id="CHEBI:456216"/>
        <dbReference type="EC" id="2.7.1.56"/>
    </reaction>
</comment>
<feature type="domain" description="Carbohydrate kinase PfkB" evidence="9">
    <location>
        <begin position="6"/>
        <end position="286"/>
    </location>
</feature>
<evidence type="ECO:0000256" key="7">
    <source>
        <dbReference type="PIRNR" id="PIRNR000535"/>
    </source>
</evidence>
<comment type="pathway">
    <text evidence="7">Carbohydrate metabolism; D-tagatose 6-phosphate degradation; D-glyceraldehyde 3-phosphate and glycerone phosphate from D-tagatose 6-phosphate: step 1/2.</text>
</comment>
<evidence type="ECO:0000256" key="5">
    <source>
        <dbReference type="ARBA" id="ARBA00022840"/>
    </source>
</evidence>
<keyword evidence="3 7" id="KW-0547">Nucleotide-binding</keyword>
<dbReference type="EC" id="2.7.1.144" evidence="7"/>
<dbReference type="PATRIC" id="fig|218284.4.peg.4578"/>
<dbReference type="PROSITE" id="PS00584">
    <property type="entry name" value="PFKB_KINASES_2"/>
    <property type="match status" value="1"/>
</dbReference>
<comment type="catalytic activity">
    <reaction evidence="7">
        <text>D-tagatofuranose 6-phosphate + ATP = D-tagatofuranose 1,6-bisphosphate + ADP + H(+)</text>
        <dbReference type="Rhea" id="RHEA:12420"/>
        <dbReference type="ChEBI" id="CHEBI:15378"/>
        <dbReference type="ChEBI" id="CHEBI:30616"/>
        <dbReference type="ChEBI" id="CHEBI:58694"/>
        <dbReference type="ChEBI" id="CHEBI:58695"/>
        <dbReference type="ChEBI" id="CHEBI:456216"/>
        <dbReference type="EC" id="2.7.1.144"/>
    </reaction>
</comment>
<dbReference type="PANTHER" id="PTHR46566:SF1">
    <property type="entry name" value="1-PHOSPHOFRUCTOKINASE"/>
    <property type="match status" value="1"/>
</dbReference>
<accession>A0A0N8GGP4</accession>
<reference evidence="10 11" key="1">
    <citation type="submission" date="2015-08" db="EMBL/GenBank/DDBJ databases">
        <title>Draft Genome Sequence of Bacillus vietnamensis UCD-SED5.</title>
        <authorList>
            <person name="Lee R.D."/>
            <person name="Jospin G."/>
            <person name="Lang J.M."/>
            <person name="Coil D.A."/>
            <person name="Eisen J.A."/>
        </authorList>
    </citation>
    <scope>NUCLEOTIDE SEQUENCE [LARGE SCALE GENOMIC DNA]</scope>
    <source>
        <strain evidence="10 11">UCD-SED5</strain>
    </source>
</reference>
<keyword evidence="4 8" id="KW-0418">Kinase</keyword>
<evidence type="ECO:0000313" key="10">
    <source>
        <dbReference type="EMBL" id="KPL59066.1"/>
    </source>
</evidence>
<evidence type="ECO:0000256" key="4">
    <source>
        <dbReference type="ARBA" id="ARBA00022777"/>
    </source>
</evidence>
<evidence type="ECO:0000259" key="9">
    <source>
        <dbReference type="Pfam" id="PF00294"/>
    </source>
</evidence>
<evidence type="ECO:0000256" key="3">
    <source>
        <dbReference type="ARBA" id="ARBA00022741"/>
    </source>
</evidence>
<evidence type="ECO:0000256" key="8">
    <source>
        <dbReference type="RuleBase" id="RU369061"/>
    </source>
</evidence>
<dbReference type="InterPro" id="IPR002173">
    <property type="entry name" value="Carboh/pur_kinase_PfkB_CS"/>
</dbReference>
<dbReference type="RefSeq" id="WP_060673129.1">
    <property type="nucleotide sequence ID" value="NZ_LIXZ01000010.1"/>
</dbReference>
<dbReference type="InterPro" id="IPR011611">
    <property type="entry name" value="PfkB_dom"/>
</dbReference>
<dbReference type="FunFam" id="3.40.1190.20:FF:000001">
    <property type="entry name" value="Phosphofructokinase"/>
    <property type="match status" value="1"/>
</dbReference>
<dbReference type="PANTHER" id="PTHR46566">
    <property type="entry name" value="1-PHOSPHOFRUCTOKINASE-RELATED"/>
    <property type="match status" value="1"/>
</dbReference>